<comment type="catalytic activity">
    <reaction evidence="1">
        <text>RNA(n) + a ribonucleoside 5'-triphosphate = RNA(n+1) + diphosphate</text>
        <dbReference type="Rhea" id="RHEA:21248"/>
        <dbReference type="Rhea" id="RHEA-COMP:14527"/>
        <dbReference type="Rhea" id="RHEA-COMP:17342"/>
        <dbReference type="ChEBI" id="CHEBI:33019"/>
        <dbReference type="ChEBI" id="CHEBI:61557"/>
        <dbReference type="ChEBI" id="CHEBI:140395"/>
        <dbReference type="EC" id="2.7.7.6"/>
    </reaction>
</comment>
<keyword evidence="3" id="KW-0808">Transferase</keyword>
<gene>
    <name evidence="3" type="primary">rpoB_1</name>
    <name evidence="3" type="ORF">BWY04_00114</name>
</gene>
<feature type="domain" description="DNA-directed RNA polymerase beta subunit external 1" evidence="2">
    <location>
        <begin position="2"/>
        <end position="53"/>
    </location>
</feature>
<organism evidence="3">
    <name type="scientific">candidate division CPR1 bacterium ADurb.Bin160</name>
    <dbReference type="NCBI Taxonomy" id="1852826"/>
    <lineage>
        <taxon>Bacteria</taxon>
        <taxon>candidate division CPR1</taxon>
    </lineage>
</organism>
<comment type="caution">
    <text evidence="3">The sequence shown here is derived from an EMBL/GenBank/DDBJ whole genome shotgun (WGS) entry which is preliminary data.</text>
</comment>
<reference evidence="3" key="1">
    <citation type="submission" date="2017-02" db="EMBL/GenBank/DDBJ databases">
        <title>Delving into the versatile metabolic prowess of the omnipresent phylum Bacteroidetes.</title>
        <authorList>
            <person name="Nobu M.K."/>
            <person name="Mei R."/>
            <person name="Narihiro T."/>
            <person name="Kuroda K."/>
            <person name="Liu W.-T."/>
        </authorList>
    </citation>
    <scope>NUCLEOTIDE SEQUENCE</scope>
    <source>
        <strain evidence="3">ADurb.Bin160</strain>
    </source>
</reference>
<dbReference type="Gene3D" id="3.90.1100.10">
    <property type="match status" value="1"/>
</dbReference>
<dbReference type="EMBL" id="MWDB01000001">
    <property type="protein sequence ID" value="OQB42676.1"/>
    <property type="molecule type" value="Genomic_DNA"/>
</dbReference>
<keyword evidence="3" id="KW-0548">Nucleotidyltransferase</keyword>
<evidence type="ECO:0000256" key="1">
    <source>
        <dbReference type="ARBA" id="ARBA00048552"/>
    </source>
</evidence>
<dbReference type="SUPFAM" id="SSF64484">
    <property type="entry name" value="beta and beta-prime subunits of DNA dependent RNA-polymerase"/>
    <property type="match status" value="1"/>
</dbReference>
<dbReference type="Pfam" id="PF10385">
    <property type="entry name" value="RNA_pol_Rpb2_45"/>
    <property type="match status" value="1"/>
</dbReference>
<dbReference type="EC" id="2.7.7.6" evidence="3"/>
<dbReference type="InterPro" id="IPR019462">
    <property type="entry name" value="DNA-dir_RNA_pol_bsu_external_1"/>
</dbReference>
<evidence type="ECO:0000313" key="3">
    <source>
        <dbReference type="EMBL" id="OQB42676.1"/>
    </source>
</evidence>
<dbReference type="AlphaFoldDB" id="A0A1V5ZRG4"/>
<protein>
    <submittedName>
        <fullName evidence="3">DNA-directed RNA polymerase subunit beta</fullName>
        <ecNumber evidence="3">2.7.7.6</ecNumber>
    </submittedName>
</protein>
<dbReference type="Gene3D" id="2.30.150.10">
    <property type="entry name" value="DNA-directed RNA polymerase, beta subunit, external 1 domain"/>
    <property type="match status" value="1"/>
</dbReference>
<dbReference type="GO" id="GO:0006351">
    <property type="term" value="P:DNA-templated transcription"/>
    <property type="evidence" value="ECO:0007669"/>
    <property type="project" value="InterPro"/>
</dbReference>
<proteinExistence type="predicted"/>
<dbReference type="Proteomes" id="UP000485621">
    <property type="component" value="Unassembled WGS sequence"/>
</dbReference>
<dbReference type="GO" id="GO:0000428">
    <property type="term" value="C:DNA-directed RNA polymerase complex"/>
    <property type="evidence" value="ECO:0007669"/>
    <property type="project" value="UniProtKB-KW"/>
</dbReference>
<dbReference type="InterPro" id="IPR042107">
    <property type="entry name" value="DNA-dir_RNA_pol_bsu_ext_1_sf"/>
</dbReference>
<accession>A0A1V5ZRG4</accession>
<keyword evidence="3" id="KW-0240">DNA-directed RNA polymerase</keyword>
<keyword evidence="3" id="KW-0804">Transcription</keyword>
<name>A0A1V5ZRG4_9BACT</name>
<evidence type="ECO:0000259" key="2">
    <source>
        <dbReference type="Pfam" id="PF10385"/>
    </source>
</evidence>
<dbReference type="GO" id="GO:0003899">
    <property type="term" value="F:DNA-directed RNA polymerase activity"/>
    <property type="evidence" value="ECO:0007669"/>
    <property type="project" value="UniProtKB-EC"/>
</dbReference>
<sequence>MEYISPELDEKYFVADATTSTDKYNNITSKRVAARHFDNMVTLHVKDITHVDINPSQIFSPNTSLIPFLDHNDAVRASMGTNQNRQ</sequence>